<keyword evidence="12" id="KW-1185">Reference proteome</keyword>
<feature type="transmembrane region" description="Helical" evidence="10">
    <location>
        <begin position="64"/>
        <end position="80"/>
    </location>
</feature>
<comment type="similarity">
    <text evidence="3">Belongs to the nicotinamide ribonucleoside (NR) uptake permease (TC 4.B.1) family.</text>
</comment>
<evidence type="ECO:0000256" key="8">
    <source>
        <dbReference type="ARBA" id="ARBA00022989"/>
    </source>
</evidence>
<accession>A0A1X7K0G6</accession>
<evidence type="ECO:0000313" key="12">
    <source>
        <dbReference type="Proteomes" id="UP000193804"/>
    </source>
</evidence>
<dbReference type="Proteomes" id="UP000193804">
    <property type="component" value="Unassembled WGS sequence"/>
</dbReference>
<dbReference type="PANTHER" id="PTHR36122:SF2">
    <property type="entry name" value="NICOTINAMIDE RIBOSIDE TRANSPORTER PNUC"/>
    <property type="match status" value="1"/>
</dbReference>
<dbReference type="OrthoDB" id="9791248at2"/>
<comment type="function">
    <text evidence="1">Required for nicotinamide riboside transport across the inner membrane.</text>
</comment>
<feature type="transmembrane region" description="Helical" evidence="10">
    <location>
        <begin position="38"/>
        <end position="58"/>
    </location>
</feature>
<keyword evidence="6" id="KW-1003">Cell membrane</keyword>
<comment type="subcellular location">
    <subcellularLocation>
        <location evidence="2">Cell membrane</location>
        <topology evidence="2">Multi-pass membrane protein</topology>
    </subcellularLocation>
</comment>
<feature type="transmembrane region" description="Helical" evidence="10">
    <location>
        <begin position="151"/>
        <end position="167"/>
    </location>
</feature>
<feature type="transmembrane region" description="Helical" evidence="10">
    <location>
        <begin position="125"/>
        <end position="144"/>
    </location>
</feature>
<dbReference type="Pfam" id="PF04973">
    <property type="entry name" value="NMN_transporter"/>
    <property type="match status" value="1"/>
</dbReference>
<proteinExistence type="inferred from homology"/>
<name>A0A1X7K0G6_9BACT</name>
<evidence type="ECO:0000256" key="9">
    <source>
        <dbReference type="ARBA" id="ARBA00023136"/>
    </source>
</evidence>
<dbReference type="InterPro" id="IPR006419">
    <property type="entry name" value="NMN_transpt_PnuC"/>
</dbReference>
<evidence type="ECO:0000256" key="10">
    <source>
        <dbReference type="SAM" id="Phobius"/>
    </source>
</evidence>
<feature type="transmembrane region" description="Helical" evidence="10">
    <location>
        <begin position="173"/>
        <end position="192"/>
    </location>
</feature>
<dbReference type="RefSeq" id="WP_085517131.1">
    <property type="nucleotide sequence ID" value="NZ_FXAW01000004.1"/>
</dbReference>
<reference evidence="12" key="1">
    <citation type="submission" date="2017-04" db="EMBL/GenBank/DDBJ databases">
        <authorList>
            <person name="Varghese N."/>
            <person name="Submissions S."/>
        </authorList>
    </citation>
    <scope>NUCLEOTIDE SEQUENCE [LARGE SCALE GENOMIC DNA]</scope>
    <source>
        <strain evidence="12">DSM 4125</strain>
    </source>
</reference>
<evidence type="ECO:0000256" key="5">
    <source>
        <dbReference type="ARBA" id="ARBA00022448"/>
    </source>
</evidence>
<evidence type="ECO:0000256" key="1">
    <source>
        <dbReference type="ARBA" id="ARBA00002672"/>
    </source>
</evidence>
<sequence>MDILNELYEGLLNMGWLEGLGVFFGILYIYFAAKEMIWCWYASLVSVSIYLIICYQVQLYAEMGLNVYYLGTTVYGWWHWRNPNRKEKELAISKMKPQEHGIFILAGILFTLGLGYFLIEKTDAQLPYLDSFTTVFSILTTLLVTRKVLENWLYWIIIDAVAVYIYFQRELYLTSLLMAAYVIISAIGYFNWRKLYQTKYA</sequence>
<feature type="transmembrane region" description="Helical" evidence="10">
    <location>
        <begin position="101"/>
        <end position="119"/>
    </location>
</feature>
<evidence type="ECO:0000256" key="2">
    <source>
        <dbReference type="ARBA" id="ARBA00004651"/>
    </source>
</evidence>
<dbReference type="NCBIfam" id="TIGR01528">
    <property type="entry name" value="NMN_trans_PnuC"/>
    <property type="match status" value="1"/>
</dbReference>
<dbReference type="PANTHER" id="PTHR36122">
    <property type="entry name" value="NICOTINAMIDE RIBOSIDE TRANSPORTER PNUC"/>
    <property type="match status" value="1"/>
</dbReference>
<keyword evidence="8 10" id="KW-1133">Transmembrane helix</keyword>
<keyword evidence="7 10" id="KW-0812">Transmembrane</keyword>
<keyword evidence="5" id="KW-0813">Transport</keyword>
<keyword evidence="9 10" id="KW-0472">Membrane</keyword>
<dbReference type="AlphaFoldDB" id="A0A1X7K0G6"/>
<feature type="transmembrane region" description="Helical" evidence="10">
    <location>
        <begin position="12"/>
        <end position="31"/>
    </location>
</feature>
<protein>
    <recommendedName>
        <fullName evidence="4">Nicotinamide riboside transporter PnuC</fullName>
    </recommendedName>
</protein>
<organism evidence="11 12">
    <name type="scientific">Marivirga sericea</name>
    <dbReference type="NCBI Taxonomy" id="1028"/>
    <lineage>
        <taxon>Bacteria</taxon>
        <taxon>Pseudomonadati</taxon>
        <taxon>Bacteroidota</taxon>
        <taxon>Cytophagia</taxon>
        <taxon>Cytophagales</taxon>
        <taxon>Marivirgaceae</taxon>
        <taxon>Marivirga</taxon>
    </lineage>
</organism>
<dbReference type="STRING" id="1028.SAMN05661096_02218"/>
<dbReference type="GO" id="GO:0034257">
    <property type="term" value="F:nicotinamide riboside transmembrane transporter activity"/>
    <property type="evidence" value="ECO:0007669"/>
    <property type="project" value="InterPro"/>
</dbReference>
<evidence type="ECO:0000256" key="7">
    <source>
        <dbReference type="ARBA" id="ARBA00022692"/>
    </source>
</evidence>
<evidence type="ECO:0000313" key="11">
    <source>
        <dbReference type="EMBL" id="SMG34100.1"/>
    </source>
</evidence>
<gene>
    <name evidence="11" type="ORF">SAMN05661096_02218</name>
</gene>
<evidence type="ECO:0000256" key="4">
    <source>
        <dbReference type="ARBA" id="ARBA00017522"/>
    </source>
</evidence>
<evidence type="ECO:0000256" key="6">
    <source>
        <dbReference type="ARBA" id="ARBA00022475"/>
    </source>
</evidence>
<dbReference type="GO" id="GO:0005886">
    <property type="term" value="C:plasma membrane"/>
    <property type="evidence" value="ECO:0007669"/>
    <property type="project" value="UniProtKB-SubCell"/>
</dbReference>
<evidence type="ECO:0000256" key="3">
    <source>
        <dbReference type="ARBA" id="ARBA00006669"/>
    </source>
</evidence>
<dbReference type="EMBL" id="FXAW01000004">
    <property type="protein sequence ID" value="SMG34100.1"/>
    <property type="molecule type" value="Genomic_DNA"/>
</dbReference>